<evidence type="ECO:0000256" key="1">
    <source>
        <dbReference type="SAM" id="SignalP"/>
    </source>
</evidence>
<dbReference type="EMBL" id="QUMU01000003">
    <property type="protein sequence ID" value="REG34764.1"/>
    <property type="molecule type" value="Genomic_DNA"/>
</dbReference>
<dbReference type="Proteomes" id="UP000035579">
    <property type="component" value="Chromosome"/>
</dbReference>
<dbReference type="KEGG" id="age:AA314_03582"/>
<proteinExistence type="predicted"/>
<protein>
    <submittedName>
        <fullName evidence="2">Lipoprotein</fullName>
    </submittedName>
</protein>
<dbReference type="PROSITE" id="PS51257">
    <property type="entry name" value="PROKAR_LIPOPROTEIN"/>
    <property type="match status" value="1"/>
</dbReference>
<dbReference type="Proteomes" id="UP000256345">
    <property type="component" value="Unassembled WGS sequence"/>
</dbReference>
<evidence type="ECO:0000313" key="2">
    <source>
        <dbReference type="EMBL" id="AKJ01956.1"/>
    </source>
</evidence>
<keyword evidence="1" id="KW-0732">Signal</keyword>
<dbReference type="RefSeq" id="WP_147332823.1">
    <property type="nucleotide sequence ID" value="NZ_CP011509.1"/>
</dbReference>
<name>A0AAC8Q7E8_9BACT</name>
<feature type="signal peptide" evidence="1">
    <location>
        <begin position="1"/>
        <end position="25"/>
    </location>
</feature>
<evidence type="ECO:0000313" key="5">
    <source>
        <dbReference type="Proteomes" id="UP000256345"/>
    </source>
</evidence>
<evidence type="ECO:0000313" key="4">
    <source>
        <dbReference type="Proteomes" id="UP000035579"/>
    </source>
</evidence>
<evidence type="ECO:0000313" key="3">
    <source>
        <dbReference type="EMBL" id="REG34764.1"/>
    </source>
</evidence>
<accession>A0AAC8Q7E8</accession>
<feature type="chain" id="PRO_5041983919" evidence="1">
    <location>
        <begin position="26"/>
        <end position="229"/>
    </location>
</feature>
<organism evidence="2 4">
    <name type="scientific">Archangium gephyra</name>
    <dbReference type="NCBI Taxonomy" id="48"/>
    <lineage>
        <taxon>Bacteria</taxon>
        <taxon>Pseudomonadati</taxon>
        <taxon>Myxococcota</taxon>
        <taxon>Myxococcia</taxon>
        <taxon>Myxococcales</taxon>
        <taxon>Cystobacterineae</taxon>
        <taxon>Archangiaceae</taxon>
        <taxon>Archangium</taxon>
    </lineage>
</organism>
<reference evidence="3 5" key="2">
    <citation type="submission" date="2018-08" db="EMBL/GenBank/DDBJ databases">
        <title>Genomic Encyclopedia of Archaeal and Bacterial Type Strains, Phase II (KMG-II): from individual species to whole genera.</title>
        <authorList>
            <person name="Goeker M."/>
        </authorList>
    </citation>
    <scope>NUCLEOTIDE SEQUENCE [LARGE SCALE GENOMIC DNA]</scope>
    <source>
        <strain evidence="3 5">DSM 2261</strain>
    </source>
</reference>
<keyword evidence="5" id="KW-1185">Reference proteome</keyword>
<dbReference type="EMBL" id="CP011509">
    <property type="protein sequence ID" value="AKJ01956.1"/>
    <property type="molecule type" value="Genomic_DNA"/>
</dbReference>
<dbReference type="AlphaFoldDB" id="A0AAC8Q7E8"/>
<reference evidence="2 4" key="1">
    <citation type="submission" date="2015-05" db="EMBL/GenBank/DDBJ databases">
        <title>Genome assembly of Archangium gephyra DSM 2261.</title>
        <authorList>
            <person name="Sharma G."/>
            <person name="Subramanian S."/>
        </authorList>
    </citation>
    <scope>NUCLEOTIDE SEQUENCE [LARGE SCALE GENOMIC DNA]</scope>
    <source>
        <strain evidence="2 4">DSM 2261</strain>
    </source>
</reference>
<keyword evidence="2" id="KW-0449">Lipoprotein</keyword>
<gene>
    <name evidence="2" type="ORF">AA314_03582</name>
    <name evidence="3" type="ORF">ATI61_103675</name>
</gene>
<sequence length="229" mass="24249">MDSPLSRHRFSRALCAVLALPWVLASCGPDQTGYVSPVCDGSFFALSGLSPPVPVDFVQLRQVRTNLDGDSSTEVVLNSSGTACATASDKAACESALSTLSSRSGFRSRCNEQVCYARYLVTTRGDEVVAHTSLEALKGFLGPIDTAQEAVLVASASYEDLSCRDMPRGAVRPNEGGGFTVIGHLKGFCLEVTQFVLDVSVSGEVKELRRYVLEPAWGQCQASAGASEG</sequence>